<evidence type="ECO:0000256" key="1">
    <source>
        <dbReference type="PROSITE-ProRule" id="PRU00221"/>
    </source>
</evidence>
<dbReference type="Gene3D" id="1.10.1540.10">
    <property type="entry name" value="BEACH domain"/>
    <property type="match status" value="1"/>
</dbReference>
<dbReference type="InterPro" id="IPR015943">
    <property type="entry name" value="WD40/YVTN_repeat-like_dom_sf"/>
</dbReference>
<dbReference type="PANTHER" id="PTHR13743">
    <property type="entry name" value="BEIGE/BEACH-RELATED"/>
    <property type="match status" value="1"/>
</dbReference>
<dbReference type="InterPro" id="IPR050865">
    <property type="entry name" value="BEACH_Domain"/>
</dbReference>
<feature type="repeat" description="WD" evidence="1">
    <location>
        <begin position="247"/>
        <end position="288"/>
    </location>
</feature>
<dbReference type="Gene3D" id="2.130.10.10">
    <property type="entry name" value="YVTN repeat-like/Quinoprotein amine dehydrogenase"/>
    <property type="match status" value="1"/>
</dbReference>
<dbReference type="InterPro" id="IPR001680">
    <property type="entry name" value="WD40_rpt"/>
</dbReference>
<organism evidence="3 4">
    <name type="scientific">Homarus americanus</name>
    <name type="common">American lobster</name>
    <dbReference type="NCBI Taxonomy" id="6706"/>
    <lineage>
        <taxon>Eukaryota</taxon>
        <taxon>Metazoa</taxon>
        <taxon>Ecdysozoa</taxon>
        <taxon>Arthropoda</taxon>
        <taxon>Crustacea</taxon>
        <taxon>Multicrustacea</taxon>
        <taxon>Malacostraca</taxon>
        <taxon>Eumalacostraca</taxon>
        <taxon>Eucarida</taxon>
        <taxon>Decapoda</taxon>
        <taxon>Pleocyemata</taxon>
        <taxon>Astacidea</taxon>
        <taxon>Nephropoidea</taxon>
        <taxon>Nephropidae</taxon>
        <taxon>Homarus</taxon>
    </lineage>
</organism>
<dbReference type="InterPro" id="IPR036372">
    <property type="entry name" value="BEACH_dom_sf"/>
</dbReference>
<dbReference type="Proteomes" id="UP000747542">
    <property type="component" value="Unassembled WGS sequence"/>
</dbReference>
<sequence>DVPTHRFVLIHRAALESPLVTQNLHHWIDLVFGYKQTGRAAVDAINVFHPATYFGYDVESGSDEISREARKAMIKTYGQTPQQLFASPHPSVSNTGPPQNPQAPEVLHEVRGLRWGTYAGSPADDRPILALVQTLKTPAIYVTSISPTELLLMPSHTHVLNSGINKGMNGVYILSSHHHDGIIRCRRLKDTVAHPLVSVPHYDEVMLCSCGSSQVWIGLASGQILVYSVTPSHVSDELTACVPPTFLLAHTAPITHMHVSEAFSVCISGAKDGMCVLWDTNRLSYIRSIGSSGVEVSLLAMSETLGDWASVSPLGSAASVLRLYSINGALVDSAVTPAPVTAITFSSAPEGTAINVIATSLADGLIRLWSVWDLRPVRELRTDRARQPITSLHYTHDNHHLCGITESGILLVWESSLVKTKIPKFITVPSL</sequence>
<proteinExistence type="predicted"/>
<dbReference type="InterPro" id="IPR036322">
    <property type="entry name" value="WD40_repeat_dom_sf"/>
</dbReference>
<accession>A0A8J5N2I3</accession>
<keyword evidence="4" id="KW-1185">Reference proteome</keyword>
<dbReference type="PROSITE" id="PS50197">
    <property type="entry name" value="BEACH"/>
    <property type="match status" value="1"/>
</dbReference>
<dbReference type="SMART" id="SM01026">
    <property type="entry name" value="Beach"/>
    <property type="match status" value="1"/>
</dbReference>
<evidence type="ECO:0000313" key="3">
    <source>
        <dbReference type="EMBL" id="KAG7172072.1"/>
    </source>
</evidence>
<dbReference type="PANTHER" id="PTHR13743:SF86">
    <property type="entry name" value="LYSOSOMAL-TRAFFICKING REGULATOR"/>
    <property type="match status" value="1"/>
</dbReference>
<comment type="caution">
    <text evidence="3">The sequence shown here is derived from an EMBL/GenBank/DDBJ whole genome shotgun (WGS) entry which is preliminary data.</text>
</comment>
<dbReference type="SUPFAM" id="SSF81837">
    <property type="entry name" value="BEACH domain"/>
    <property type="match status" value="1"/>
</dbReference>
<dbReference type="Pfam" id="PF02138">
    <property type="entry name" value="Beach"/>
    <property type="match status" value="1"/>
</dbReference>
<name>A0A8J5N2I3_HOMAM</name>
<dbReference type="PROSITE" id="PS50082">
    <property type="entry name" value="WD_REPEATS_2"/>
    <property type="match status" value="1"/>
</dbReference>
<evidence type="ECO:0000259" key="2">
    <source>
        <dbReference type="PROSITE" id="PS50197"/>
    </source>
</evidence>
<dbReference type="SMART" id="SM00320">
    <property type="entry name" value="WD40"/>
    <property type="match status" value="3"/>
</dbReference>
<feature type="domain" description="BEACH" evidence="2">
    <location>
        <begin position="1"/>
        <end position="92"/>
    </location>
</feature>
<gene>
    <name evidence="3" type="primary">Lyst-L</name>
    <name evidence="3" type="ORF">Hamer_G001065</name>
</gene>
<evidence type="ECO:0000313" key="4">
    <source>
        <dbReference type="Proteomes" id="UP000747542"/>
    </source>
</evidence>
<dbReference type="SUPFAM" id="SSF50978">
    <property type="entry name" value="WD40 repeat-like"/>
    <property type="match status" value="1"/>
</dbReference>
<protein>
    <submittedName>
        <fullName evidence="3">Lysosomal-trafficking regulator-like</fullName>
    </submittedName>
</protein>
<dbReference type="EMBL" id="JAHLQT010011632">
    <property type="protein sequence ID" value="KAG7172072.1"/>
    <property type="molecule type" value="Genomic_DNA"/>
</dbReference>
<dbReference type="AlphaFoldDB" id="A0A8J5N2I3"/>
<feature type="non-terminal residue" evidence="3">
    <location>
        <position position="1"/>
    </location>
</feature>
<dbReference type="Pfam" id="PF00400">
    <property type="entry name" value="WD40"/>
    <property type="match status" value="1"/>
</dbReference>
<keyword evidence="1" id="KW-0853">WD repeat</keyword>
<dbReference type="InterPro" id="IPR000409">
    <property type="entry name" value="BEACH_dom"/>
</dbReference>
<reference evidence="3" key="1">
    <citation type="journal article" date="2021" name="Sci. Adv.">
        <title>The American lobster genome reveals insights on longevity, neural, and immune adaptations.</title>
        <authorList>
            <person name="Polinski J.M."/>
            <person name="Zimin A.V."/>
            <person name="Clark K.F."/>
            <person name="Kohn A.B."/>
            <person name="Sadowski N."/>
            <person name="Timp W."/>
            <person name="Ptitsyn A."/>
            <person name="Khanna P."/>
            <person name="Romanova D.Y."/>
            <person name="Williams P."/>
            <person name="Greenwood S.J."/>
            <person name="Moroz L.L."/>
            <person name="Walt D.R."/>
            <person name="Bodnar A.G."/>
        </authorList>
    </citation>
    <scope>NUCLEOTIDE SEQUENCE</scope>
    <source>
        <strain evidence="3">GMGI-L3</strain>
    </source>
</reference>